<dbReference type="PANTHER" id="PTHR47186">
    <property type="entry name" value="LEUCINE-RICH REPEAT-CONTAINING PROTEIN 57"/>
    <property type="match status" value="1"/>
</dbReference>
<feature type="domain" description="Disease resistance R13L4/SHOC-2-like LRR" evidence="2">
    <location>
        <begin position="41"/>
        <end position="246"/>
    </location>
</feature>
<dbReference type="InterPro" id="IPR032675">
    <property type="entry name" value="LRR_dom_sf"/>
</dbReference>
<name>A0A6A1VG76_9ROSI</name>
<evidence type="ECO:0000313" key="4">
    <source>
        <dbReference type="Proteomes" id="UP000516437"/>
    </source>
</evidence>
<evidence type="ECO:0000256" key="1">
    <source>
        <dbReference type="ARBA" id="ARBA00022737"/>
    </source>
</evidence>
<accession>A0A6A1VG76</accession>
<evidence type="ECO:0000259" key="2">
    <source>
        <dbReference type="Pfam" id="PF23598"/>
    </source>
</evidence>
<gene>
    <name evidence="3" type="ORF">CJ030_MR6G013317</name>
</gene>
<dbReference type="Proteomes" id="UP000516437">
    <property type="component" value="Chromosome 6"/>
</dbReference>
<protein>
    <submittedName>
        <fullName evidence="3">Protein SUPPRESSOR OF npr1-1, CONSTITUTIVE 1</fullName>
    </submittedName>
</protein>
<sequence length="626" mass="71476">MPNSHIEQLWPNGSIKSLGNLKRFDLSNSKSLTEKPDLAVAPKLESLHLEDCPSLSEIHPSIFHHNRLKLLNLRACTSLQSLPDEIGLKSLERLYLSDCSRLKKLPDAMGNMTALRLLYLNGTSIKELPFSIERLSCLSVLSLKDCKKLSTLPSVFGGLSGLSSLKLVELPCSRFRIWTMLRRCVTEDFNHPKIEAVYIGFDGRPYSIHNWRAEADDLACYIWFFCGTRIPHWFNNRSCSSSITLEMHPNLDDKRKVKGYALFAVYETNFFQSSFIDFDFETNEANWFLVRAKNVDGWSYLKVSVSAIFKVKECGVRLVHEHDAQEFYDSITCMYPLGSLDSEFLHISILIQKWIVTVLNLSIKKLRIENCERCPSLPPVGQLPSLKFLFIRGMARVKNLGMEFYGEGCSQPFRSLETLDFLHMAEWENWSPCEEFPRLRELSIQLCPMLSGELPNQLPLIEAITVLNCKRLVVSISRPPALSNINIIGCKGLVCRYNDGFRGLLRSAHLSQISESASQIEGLIDVQDLWIRDCVELMPLWSNKWGFLQHLPCLRTLTIRHCDKLVSLVANETVLPSTLRQIYEHDCSALEHLPKAMMYNNTSLESIKINGCDSLRYFARGQLPQL</sequence>
<dbReference type="SUPFAM" id="SSF52058">
    <property type="entry name" value="L domain-like"/>
    <property type="match status" value="2"/>
</dbReference>
<dbReference type="InterPro" id="IPR055414">
    <property type="entry name" value="LRR_R13L4/SHOC2-like"/>
</dbReference>
<evidence type="ECO:0000313" key="3">
    <source>
        <dbReference type="EMBL" id="KAB1211575.1"/>
    </source>
</evidence>
<proteinExistence type="predicted"/>
<dbReference type="PANTHER" id="PTHR47186:SF14">
    <property type="entry name" value="PROTEIN KINASE DOMAIN-CONTAINING PROTEIN"/>
    <property type="match status" value="1"/>
</dbReference>
<dbReference type="EMBL" id="RXIC02000024">
    <property type="protein sequence ID" value="KAB1211575.1"/>
    <property type="molecule type" value="Genomic_DNA"/>
</dbReference>
<dbReference type="OrthoDB" id="1733683at2759"/>
<dbReference type="Pfam" id="PF23598">
    <property type="entry name" value="LRR_14"/>
    <property type="match status" value="1"/>
</dbReference>
<organism evidence="3 4">
    <name type="scientific">Morella rubra</name>
    <name type="common">Chinese bayberry</name>
    <dbReference type="NCBI Taxonomy" id="262757"/>
    <lineage>
        <taxon>Eukaryota</taxon>
        <taxon>Viridiplantae</taxon>
        <taxon>Streptophyta</taxon>
        <taxon>Embryophyta</taxon>
        <taxon>Tracheophyta</taxon>
        <taxon>Spermatophyta</taxon>
        <taxon>Magnoliopsida</taxon>
        <taxon>eudicotyledons</taxon>
        <taxon>Gunneridae</taxon>
        <taxon>Pentapetalae</taxon>
        <taxon>rosids</taxon>
        <taxon>fabids</taxon>
        <taxon>Fagales</taxon>
        <taxon>Myricaceae</taxon>
        <taxon>Morella</taxon>
    </lineage>
</organism>
<dbReference type="Gene3D" id="3.80.10.10">
    <property type="entry name" value="Ribonuclease Inhibitor"/>
    <property type="match status" value="3"/>
</dbReference>
<keyword evidence="1" id="KW-0677">Repeat</keyword>
<dbReference type="AlphaFoldDB" id="A0A6A1VG76"/>
<keyword evidence="4" id="KW-1185">Reference proteome</keyword>
<comment type="caution">
    <text evidence="3">The sequence shown here is derived from an EMBL/GenBank/DDBJ whole genome shotgun (WGS) entry which is preliminary data.</text>
</comment>
<reference evidence="3 4" key="1">
    <citation type="journal article" date="2019" name="Plant Biotechnol. J.">
        <title>The red bayberry genome and genetic basis of sex determination.</title>
        <authorList>
            <person name="Jia H.M."/>
            <person name="Jia H.J."/>
            <person name="Cai Q.L."/>
            <person name="Wang Y."/>
            <person name="Zhao H.B."/>
            <person name="Yang W.F."/>
            <person name="Wang G.Y."/>
            <person name="Li Y.H."/>
            <person name="Zhan D.L."/>
            <person name="Shen Y.T."/>
            <person name="Niu Q.F."/>
            <person name="Chang L."/>
            <person name="Qiu J."/>
            <person name="Zhao L."/>
            <person name="Xie H.B."/>
            <person name="Fu W.Y."/>
            <person name="Jin J."/>
            <person name="Li X.W."/>
            <person name="Jiao Y."/>
            <person name="Zhou C.C."/>
            <person name="Tu T."/>
            <person name="Chai C.Y."/>
            <person name="Gao J.L."/>
            <person name="Fan L.J."/>
            <person name="van de Weg E."/>
            <person name="Wang J.Y."/>
            <person name="Gao Z.S."/>
        </authorList>
    </citation>
    <scope>NUCLEOTIDE SEQUENCE [LARGE SCALE GENOMIC DNA]</scope>
    <source>
        <tissue evidence="3">Leaves</tissue>
    </source>
</reference>